<evidence type="ECO:0000259" key="2">
    <source>
        <dbReference type="Pfam" id="PF23055"/>
    </source>
</evidence>
<name>A0A6B0V5X9_IXORI</name>
<protein>
    <submittedName>
        <fullName evidence="3">Putative tick transposon</fullName>
    </submittedName>
</protein>
<feature type="domain" description="DUF7041" evidence="2">
    <location>
        <begin position="18"/>
        <end position="72"/>
    </location>
</feature>
<evidence type="ECO:0000313" key="3">
    <source>
        <dbReference type="EMBL" id="MXU97214.1"/>
    </source>
</evidence>
<dbReference type="Pfam" id="PF23055">
    <property type="entry name" value="DUF7041"/>
    <property type="match status" value="1"/>
</dbReference>
<feature type="compositionally biased region" description="Basic residues" evidence="1">
    <location>
        <begin position="235"/>
        <end position="246"/>
    </location>
</feature>
<sequence>MPCRMVRMPRAVCSSSLTTTRISVSSLPADVAEELADILSTPDPVIPFDQLKAAILDRKTESERSRLQQLLNTEELGDRRPSQLLHRMRQLLGTRNQDPNNHLLRELFLQRLPSTLVPVLAAAEDMSLDKLAELADRVADYSRASGISAVANRTPATTSEDSRLSRLEDRIEALSRQLATLAPLSRRRQQRSHSRRRPRSHSGSVERATSSNSGQVDSDSGRCWYHRTFRNRARKCTQPALRRKTRRPDTGGGR</sequence>
<feature type="compositionally biased region" description="Basic residues" evidence="1">
    <location>
        <begin position="185"/>
        <end position="200"/>
    </location>
</feature>
<feature type="region of interest" description="Disordered" evidence="1">
    <location>
        <begin position="235"/>
        <end position="254"/>
    </location>
</feature>
<dbReference type="PANTHER" id="PTHR33327">
    <property type="entry name" value="ENDONUCLEASE"/>
    <property type="match status" value="1"/>
</dbReference>
<organism evidence="3">
    <name type="scientific">Ixodes ricinus</name>
    <name type="common">Common tick</name>
    <name type="synonym">Acarus ricinus</name>
    <dbReference type="NCBI Taxonomy" id="34613"/>
    <lineage>
        <taxon>Eukaryota</taxon>
        <taxon>Metazoa</taxon>
        <taxon>Ecdysozoa</taxon>
        <taxon>Arthropoda</taxon>
        <taxon>Chelicerata</taxon>
        <taxon>Arachnida</taxon>
        <taxon>Acari</taxon>
        <taxon>Parasitiformes</taxon>
        <taxon>Ixodida</taxon>
        <taxon>Ixodoidea</taxon>
        <taxon>Ixodidae</taxon>
        <taxon>Ixodinae</taxon>
        <taxon>Ixodes</taxon>
    </lineage>
</organism>
<accession>A0A6B0V5X9</accession>
<dbReference type="AlphaFoldDB" id="A0A6B0V5X9"/>
<proteinExistence type="predicted"/>
<feature type="region of interest" description="Disordered" evidence="1">
    <location>
        <begin position="178"/>
        <end position="221"/>
    </location>
</feature>
<reference evidence="3" key="1">
    <citation type="submission" date="2019-12" db="EMBL/GenBank/DDBJ databases">
        <title>An insight into the sialome of adult female Ixodes ricinus ticks feeding for 6 days.</title>
        <authorList>
            <person name="Perner J."/>
            <person name="Ribeiro J.M.C."/>
        </authorList>
    </citation>
    <scope>NUCLEOTIDE SEQUENCE</scope>
    <source>
        <strain evidence="3">Semi-engorged</strain>
        <tissue evidence="3">Salivary glands</tissue>
    </source>
</reference>
<evidence type="ECO:0000256" key="1">
    <source>
        <dbReference type="SAM" id="MobiDB-lite"/>
    </source>
</evidence>
<dbReference type="EMBL" id="GIFC01015131">
    <property type="protein sequence ID" value="MXU97214.1"/>
    <property type="molecule type" value="Transcribed_RNA"/>
</dbReference>
<feature type="compositionally biased region" description="Polar residues" evidence="1">
    <location>
        <begin position="207"/>
        <end position="218"/>
    </location>
</feature>
<dbReference type="InterPro" id="IPR055469">
    <property type="entry name" value="DUF7041"/>
</dbReference>
<dbReference type="PANTHER" id="PTHR33327:SF3">
    <property type="entry name" value="RNA-DIRECTED DNA POLYMERASE"/>
    <property type="match status" value="1"/>
</dbReference>